<name>A0A9X3MTG4_9ACTN</name>
<keyword evidence="3" id="KW-1185">Reference proteome</keyword>
<comment type="caution">
    <text evidence="2">The sequence shown here is derived from an EMBL/GenBank/DDBJ whole genome shotgun (WGS) entry which is preliminary data.</text>
</comment>
<dbReference type="InterPro" id="IPR029046">
    <property type="entry name" value="LolA/LolB/LppX"/>
</dbReference>
<keyword evidence="1" id="KW-0732">Signal</keyword>
<dbReference type="RefSeq" id="WP_270040746.1">
    <property type="nucleotide sequence ID" value="NZ_JAPDOD010000012.1"/>
</dbReference>
<evidence type="ECO:0000313" key="3">
    <source>
        <dbReference type="Proteomes" id="UP001149140"/>
    </source>
</evidence>
<accession>A0A9X3MTG4</accession>
<sequence>MMKRIALPLLITSAVALAACGAEDSTTGGGGGGGSSANAPTPAAMLTNAITATTGQKSAAFQVTASVAGSSDDPQIKPFLEKPIKLDISGKGGANAIDIAGKANVAGQDYQMGIRADDQQSFIQFMNTWYGPDKGIKDTTSSTATDPAELKQALLKLRQYGNDVLKGEVTEGDEVDGQKTWQFDGTLNPDGIVKVAAAEGQPMSADDQAGLRAIAPLVKLRFATGQKDGLLYLLGIDFKLSEAQIKLLNGAAGSSQVPLNSLAVSMTIKLSDYGTPVTIQAPPNPQPTKALGGALLGAMFSMTG</sequence>
<evidence type="ECO:0008006" key="4">
    <source>
        <dbReference type="Google" id="ProtNLM"/>
    </source>
</evidence>
<organism evidence="2 3">
    <name type="scientific">Solirubrobacter ginsenosidimutans</name>
    <dbReference type="NCBI Taxonomy" id="490573"/>
    <lineage>
        <taxon>Bacteria</taxon>
        <taxon>Bacillati</taxon>
        <taxon>Actinomycetota</taxon>
        <taxon>Thermoleophilia</taxon>
        <taxon>Solirubrobacterales</taxon>
        <taxon>Solirubrobacteraceae</taxon>
        <taxon>Solirubrobacter</taxon>
    </lineage>
</organism>
<dbReference type="Gene3D" id="2.50.20.20">
    <property type="match status" value="1"/>
</dbReference>
<feature type="signal peptide" evidence="1">
    <location>
        <begin position="1"/>
        <end position="18"/>
    </location>
</feature>
<feature type="chain" id="PRO_5040831073" description="LppX_LprAFG lipoprotein" evidence="1">
    <location>
        <begin position="19"/>
        <end position="304"/>
    </location>
</feature>
<evidence type="ECO:0000313" key="2">
    <source>
        <dbReference type="EMBL" id="MDA0161531.1"/>
    </source>
</evidence>
<dbReference type="SUPFAM" id="SSF89392">
    <property type="entry name" value="Prokaryotic lipoproteins and lipoprotein localization factors"/>
    <property type="match status" value="1"/>
</dbReference>
<protein>
    <recommendedName>
        <fullName evidence="4">LppX_LprAFG lipoprotein</fullName>
    </recommendedName>
</protein>
<evidence type="ECO:0000256" key="1">
    <source>
        <dbReference type="SAM" id="SignalP"/>
    </source>
</evidence>
<reference evidence="2" key="1">
    <citation type="submission" date="2022-10" db="EMBL/GenBank/DDBJ databases">
        <title>The WGS of Solirubrobacter ginsenosidimutans DSM 21036.</title>
        <authorList>
            <person name="Jiang Z."/>
        </authorList>
    </citation>
    <scope>NUCLEOTIDE SEQUENCE</scope>
    <source>
        <strain evidence="2">DSM 21036</strain>
    </source>
</reference>
<gene>
    <name evidence="2" type="ORF">OM076_14740</name>
</gene>
<proteinExistence type="predicted"/>
<dbReference type="AlphaFoldDB" id="A0A9X3MTG4"/>
<dbReference type="EMBL" id="JAPDOD010000012">
    <property type="protein sequence ID" value="MDA0161531.1"/>
    <property type="molecule type" value="Genomic_DNA"/>
</dbReference>
<dbReference type="Proteomes" id="UP001149140">
    <property type="component" value="Unassembled WGS sequence"/>
</dbReference>
<dbReference type="PROSITE" id="PS51257">
    <property type="entry name" value="PROKAR_LIPOPROTEIN"/>
    <property type="match status" value="1"/>
</dbReference>